<organism evidence="1 2">
    <name type="scientific">Rotaria magnacalcarata</name>
    <dbReference type="NCBI Taxonomy" id="392030"/>
    <lineage>
        <taxon>Eukaryota</taxon>
        <taxon>Metazoa</taxon>
        <taxon>Spiralia</taxon>
        <taxon>Gnathifera</taxon>
        <taxon>Rotifera</taxon>
        <taxon>Eurotatoria</taxon>
        <taxon>Bdelloidea</taxon>
        <taxon>Philodinida</taxon>
        <taxon>Philodinidae</taxon>
        <taxon>Rotaria</taxon>
    </lineage>
</organism>
<dbReference type="AlphaFoldDB" id="A0A8S3F7L7"/>
<evidence type="ECO:0000313" key="2">
    <source>
        <dbReference type="Proteomes" id="UP000681967"/>
    </source>
</evidence>
<protein>
    <submittedName>
        <fullName evidence="1">Uncharacterized protein</fullName>
    </submittedName>
</protein>
<reference evidence="1" key="1">
    <citation type="submission" date="2021-02" db="EMBL/GenBank/DDBJ databases">
        <authorList>
            <person name="Nowell W R."/>
        </authorList>
    </citation>
    <scope>NUCLEOTIDE SEQUENCE</scope>
</reference>
<dbReference type="EMBL" id="CAJOBH010240802">
    <property type="protein sequence ID" value="CAF5108493.1"/>
    <property type="molecule type" value="Genomic_DNA"/>
</dbReference>
<evidence type="ECO:0000313" key="1">
    <source>
        <dbReference type="EMBL" id="CAF5108493.1"/>
    </source>
</evidence>
<dbReference type="Proteomes" id="UP000681967">
    <property type="component" value="Unassembled WGS sequence"/>
</dbReference>
<gene>
    <name evidence="1" type="ORF">BYL167_LOCUS65339</name>
</gene>
<sequence>MENALRKELEYEESELLLNANQNSWKTLIGFQTSTIEEKNRQQCIKELEKVLTSRQQLNQTTKSNQV</sequence>
<comment type="caution">
    <text evidence="1">The sequence shown here is derived from an EMBL/GenBank/DDBJ whole genome shotgun (WGS) entry which is preliminary data.</text>
</comment>
<accession>A0A8S3F7L7</accession>
<proteinExistence type="predicted"/>
<feature type="non-terminal residue" evidence="1">
    <location>
        <position position="67"/>
    </location>
</feature>
<name>A0A8S3F7L7_9BILA</name>